<protein>
    <recommendedName>
        <fullName evidence="5">Lipoprotein</fullName>
    </recommendedName>
</protein>
<proteinExistence type="predicted"/>
<feature type="signal peptide" evidence="2">
    <location>
        <begin position="1"/>
        <end position="19"/>
    </location>
</feature>
<evidence type="ECO:0000313" key="3">
    <source>
        <dbReference type="EMBL" id="MFH8550803.1"/>
    </source>
</evidence>
<dbReference type="EMBL" id="JBIRGQ010000008">
    <property type="protein sequence ID" value="MFH8550803.1"/>
    <property type="molecule type" value="Genomic_DNA"/>
</dbReference>
<sequence>MALGLVTALAATGCGGASGAPPAKPQGKTPNAWAYGYAAKDLNSSGVNVAAVSADDAWAITVQPVTGQIDNQTMTLLRYDGTSFRPQKPPPGIETSKGGSYRLEASSPDDVWLFQSRTGTGLYVAHWNGTRWKQVAAPDGITGVSDVAVLGPDDTWVANGTDTVGHWDGARWTVMSLPAPVEFLAAEPGGDVWASGRTEDAEDRLVYGGPVVLRRDGETWKRERLPAVVPPAGQSALLGVSPMALYAPAPDDVWAISRLAGEDENGDAVYLEPFALHWDGTRWSKASPEDCGPCGVPAGDATLTAHGMHGDNGDGDTVLFSARHRPAHGTPRKIGRPPYTAGHSGKVTASDRKQKLRLREITSIPGTSEVWGIGSITLEAHGDANFSRAVILRYDADAAK</sequence>
<evidence type="ECO:0000256" key="2">
    <source>
        <dbReference type="SAM" id="SignalP"/>
    </source>
</evidence>
<evidence type="ECO:0000256" key="1">
    <source>
        <dbReference type="SAM" id="MobiDB-lite"/>
    </source>
</evidence>
<comment type="caution">
    <text evidence="3">The sequence shown here is derived from an EMBL/GenBank/DDBJ whole genome shotgun (WGS) entry which is preliminary data.</text>
</comment>
<reference evidence="3 4" key="1">
    <citation type="submission" date="2024-10" db="EMBL/GenBank/DDBJ databases">
        <title>The Natural Products Discovery Center: Release of the First 8490 Sequenced Strains for Exploring Actinobacteria Biosynthetic Diversity.</title>
        <authorList>
            <person name="Kalkreuter E."/>
            <person name="Kautsar S.A."/>
            <person name="Yang D."/>
            <person name="Bader C.D."/>
            <person name="Teijaro C.N."/>
            <person name="Fluegel L."/>
            <person name="Davis C.M."/>
            <person name="Simpson J.R."/>
            <person name="Lauterbach L."/>
            <person name="Steele A.D."/>
            <person name="Gui C."/>
            <person name="Meng S."/>
            <person name="Li G."/>
            <person name="Viehrig K."/>
            <person name="Ye F."/>
            <person name="Su P."/>
            <person name="Kiefer A.F."/>
            <person name="Nichols A."/>
            <person name="Cepeda A.J."/>
            <person name="Yan W."/>
            <person name="Fan B."/>
            <person name="Jiang Y."/>
            <person name="Adhikari A."/>
            <person name="Zheng C.-J."/>
            <person name="Schuster L."/>
            <person name="Cowan T.M."/>
            <person name="Smanski M.J."/>
            <person name="Chevrette M.G."/>
            <person name="De Carvalho L.P.S."/>
            <person name="Shen B."/>
        </authorList>
    </citation>
    <scope>NUCLEOTIDE SEQUENCE [LARGE SCALE GENOMIC DNA]</scope>
    <source>
        <strain evidence="3 4">NPDC017990</strain>
    </source>
</reference>
<feature type="region of interest" description="Disordered" evidence="1">
    <location>
        <begin position="327"/>
        <end position="352"/>
    </location>
</feature>
<accession>A0ABW7R1H9</accession>
<gene>
    <name evidence="3" type="ORF">ACH4F9_38015</name>
</gene>
<organism evidence="3 4">
    <name type="scientific">Streptomyces longisporoflavus</name>
    <dbReference type="NCBI Taxonomy" id="28044"/>
    <lineage>
        <taxon>Bacteria</taxon>
        <taxon>Bacillati</taxon>
        <taxon>Actinomycetota</taxon>
        <taxon>Actinomycetes</taxon>
        <taxon>Kitasatosporales</taxon>
        <taxon>Streptomycetaceae</taxon>
        <taxon>Streptomyces</taxon>
    </lineage>
</organism>
<evidence type="ECO:0000313" key="4">
    <source>
        <dbReference type="Proteomes" id="UP001610818"/>
    </source>
</evidence>
<feature type="chain" id="PRO_5047306817" description="Lipoprotein" evidence="2">
    <location>
        <begin position="20"/>
        <end position="400"/>
    </location>
</feature>
<dbReference type="RefSeq" id="WP_397717433.1">
    <property type="nucleotide sequence ID" value="NZ_JBIRGN010000008.1"/>
</dbReference>
<keyword evidence="4" id="KW-1185">Reference proteome</keyword>
<name>A0ABW7R1H9_9ACTN</name>
<dbReference type="Proteomes" id="UP001610818">
    <property type="component" value="Unassembled WGS sequence"/>
</dbReference>
<evidence type="ECO:0008006" key="5">
    <source>
        <dbReference type="Google" id="ProtNLM"/>
    </source>
</evidence>
<keyword evidence="2" id="KW-0732">Signal</keyword>